<evidence type="ECO:0008006" key="2">
    <source>
        <dbReference type="Google" id="ProtNLM"/>
    </source>
</evidence>
<dbReference type="RefSeq" id="WP_369776363.1">
    <property type="nucleotide sequence ID" value="NZ_CP165727.1"/>
</dbReference>
<sequence>MEIELSDDVLDELIELQEATNEAHAELTRLQEELGDAAQWTDEQHVTWRDAWEDAREPWWLLDTALDHYAETLGLNRDALEATVQKAAGHVPLPDED</sequence>
<dbReference type="AlphaFoldDB" id="A0AB39XXR0"/>
<proteinExistence type="predicted"/>
<accession>A0AB39XXR0</accession>
<evidence type="ECO:0000313" key="1">
    <source>
        <dbReference type="EMBL" id="XDV61596.1"/>
    </source>
</evidence>
<reference evidence="1" key="1">
    <citation type="submission" date="2024-08" db="EMBL/GenBank/DDBJ databases">
        <authorList>
            <person name="Yu S.T."/>
        </authorList>
    </citation>
    <scope>NUCLEOTIDE SEQUENCE</scope>
    <source>
        <strain evidence="1">R33</strain>
    </source>
</reference>
<gene>
    <name evidence="1" type="ORF">AB5J51_00610</name>
</gene>
<organism evidence="1">
    <name type="scientific">Streptomyces sp. R33</name>
    <dbReference type="NCBI Taxonomy" id="3238629"/>
    <lineage>
        <taxon>Bacteria</taxon>
        <taxon>Bacillati</taxon>
        <taxon>Actinomycetota</taxon>
        <taxon>Actinomycetes</taxon>
        <taxon>Kitasatosporales</taxon>
        <taxon>Streptomycetaceae</taxon>
        <taxon>Streptomyces</taxon>
    </lineage>
</organism>
<dbReference type="EMBL" id="CP165727">
    <property type="protein sequence ID" value="XDV61596.1"/>
    <property type="molecule type" value="Genomic_DNA"/>
</dbReference>
<name>A0AB39XXR0_9ACTN</name>
<protein>
    <recommendedName>
        <fullName evidence="2">WXG100 family type VII secretion target</fullName>
    </recommendedName>
</protein>